<dbReference type="Proteomes" id="UP000609651">
    <property type="component" value="Unassembled WGS sequence"/>
</dbReference>
<organism evidence="2 3">
    <name type="scientific">Alienimonas chondri</name>
    <dbReference type="NCBI Taxonomy" id="2681879"/>
    <lineage>
        <taxon>Bacteria</taxon>
        <taxon>Pseudomonadati</taxon>
        <taxon>Planctomycetota</taxon>
        <taxon>Planctomycetia</taxon>
        <taxon>Planctomycetales</taxon>
        <taxon>Planctomycetaceae</taxon>
        <taxon>Alienimonas</taxon>
    </lineage>
</organism>
<keyword evidence="3" id="KW-1185">Reference proteome</keyword>
<proteinExistence type="predicted"/>
<evidence type="ECO:0000313" key="3">
    <source>
        <dbReference type="Proteomes" id="UP000609651"/>
    </source>
</evidence>
<feature type="region of interest" description="Disordered" evidence="1">
    <location>
        <begin position="169"/>
        <end position="224"/>
    </location>
</feature>
<evidence type="ECO:0008006" key="4">
    <source>
        <dbReference type="Google" id="ProtNLM"/>
    </source>
</evidence>
<evidence type="ECO:0000256" key="1">
    <source>
        <dbReference type="SAM" id="MobiDB-lite"/>
    </source>
</evidence>
<protein>
    <recommendedName>
        <fullName evidence="4">ParB/Sulfiredoxin domain-containing protein</fullName>
    </recommendedName>
</protein>
<dbReference type="EMBL" id="WTPX01000213">
    <property type="protein sequence ID" value="NNJ27828.1"/>
    <property type="molecule type" value="Genomic_DNA"/>
</dbReference>
<gene>
    <name evidence="2" type="ORF">LzC2_39370</name>
</gene>
<accession>A0ABX1VIU6</accession>
<reference evidence="2 3" key="1">
    <citation type="journal article" date="2020" name="Syst. Appl. Microbiol.">
        <title>Alienimonas chondri sp. nov., a novel planctomycete isolated from the biofilm of the red alga Chondrus crispus.</title>
        <authorList>
            <person name="Vitorino I."/>
            <person name="Albuquerque L."/>
            <person name="Wiegand S."/>
            <person name="Kallscheuer N."/>
            <person name="da Costa M.S."/>
            <person name="Lobo-da-Cunha A."/>
            <person name="Jogler C."/>
            <person name="Lage O.M."/>
        </authorList>
    </citation>
    <scope>NUCLEOTIDE SEQUENCE [LARGE SCALE GENOMIC DNA]</scope>
    <source>
        <strain evidence="2 3">LzC2</strain>
    </source>
</reference>
<name>A0ABX1VIU6_9PLAN</name>
<feature type="compositionally biased region" description="Basic residues" evidence="1">
    <location>
        <begin position="180"/>
        <end position="194"/>
    </location>
</feature>
<dbReference type="RefSeq" id="WP_171189735.1">
    <property type="nucleotide sequence ID" value="NZ_WTPX01000213.1"/>
</dbReference>
<sequence length="257" mass="28534">MAGVNENDSLLAAEYEPNERFQMRAGGTDQTTAEEYADVLREAQKFGGPWPFPKLEGVRDTGSVLHLYGGFTRLAAAKLADWSDPVPVRSLRGDDDLALKMALKENADHGVRRTNADKRKAVETALLVPWWSGKSDREIAGMCAVSHEFVRKVRGELEDVGTVSTVDTVVGRDGVEQPRRKSKAKPAPKEKKPRPVASRPQTPRSVERHVVEDPTEEPTTTLPWRFGLSDLESVLVALDADERSEAKRRLLEIANRL</sequence>
<evidence type="ECO:0000313" key="2">
    <source>
        <dbReference type="EMBL" id="NNJ27828.1"/>
    </source>
</evidence>
<comment type="caution">
    <text evidence="2">The sequence shown here is derived from an EMBL/GenBank/DDBJ whole genome shotgun (WGS) entry which is preliminary data.</text>
</comment>